<dbReference type="EMBL" id="JH993259">
    <property type="protein sequence ID" value="EKX31581.1"/>
    <property type="molecule type" value="Genomic_DNA"/>
</dbReference>
<dbReference type="AlphaFoldDB" id="L1I5R1"/>
<reference evidence="1 3" key="1">
    <citation type="journal article" date="2012" name="Nature">
        <title>Algal genomes reveal evolutionary mosaicism and the fate of nucleomorphs.</title>
        <authorList>
            <consortium name="DOE Joint Genome Institute"/>
            <person name="Curtis B.A."/>
            <person name="Tanifuji G."/>
            <person name="Burki F."/>
            <person name="Gruber A."/>
            <person name="Irimia M."/>
            <person name="Maruyama S."/>
            <person name="Arias M.C."/>
            <person name="Ball S.G."/>
            <person name="Gile G.H."/>
            <person name="Hirakawa Y."/>
            <person name="Hopkins J.F."/>
            <person name="Kuo A."/>
            <person name="Rensing S.A."/>
            <person name="Schmutz J."/>
            <person name="Symeonidi A."/>
            <person name="Elias M."/>
            <person name="Eveleigh R.J."/>
            <person name="Herman E.K."/>
            <person name="Klute M.J."/>
            <person name="Nakayama T."/>
            <person name="Obornik M."/>
            <person name="Reyes-Prieto A."/>
            <person name="Armbrust E.V."/>
            <person name="Aves S.J."/>
            <person name="Beiko R.G."/>
            <person name="Coutinho P."/>
            <person name="Dacks J.B."/>
            <person name="Durnford D.G."/>
            <person name="Fast N.M."/>
            <person name="Green B.R."/>
            <person name="Grisdale C.J."/>
            <person name="Hempel F."/>
            <person name="Henrissat B."/>
            <person name="Hoppner M.P."/>
            <person name="Ishida K."/>
            <person name="Kim E."/>
            <person name="Koreny L."/>
            <person name="Kroth P.G."/>
            <person name="Liu Y."/>
            <person name="Malik S.B."/>
            <person name="Maier U.G."/>
            <person name="McRose D."/>
            <person name="Mock T."/>
            <person name="Neilson J.A."/>
            <person name="Onodera N.T."/>
            <person name="Poole A.M."/>
            <person name="Pritham E.J."/>
            <person name="Richards T.A."/>
            <person name="Rocap G."/>
            <person name="Roy S.W."/>
            <person name="Sarai C."/>
            <person name="Schaack S."/>
            <person name="Shirato S."/>
            <person name="Slamovits C.H."/>
            <person name="Spencer D.F."/>
            <person name="Suzuki S."/>
            <person name="Worden A.Z."/>
            <person name="Zauner S."/>
            <person name="Barry K."/>
            <person name="Bell C."/>
            <person name="Bharti A.K."/>
            <person name="Crow J.A."/>
            <person name="Grimwood J."/>
            <person name="Kramer R."/>
            <person name="Lindquist E."/>
            <person name="Lucas S."/>
            <person name="Salamov A."/>
            <person name="McFadden G.I."/>
            <person name="Lane C.E."/>
            <person name="Keeling P.J."/>
            <person name="Gray M.W."/>
            <person name="Grigoriev I.V."/>
            <person name="Archibald J.M."/>
        </authorList>
    </citation>
    <scope>NUCLEOTIDE SEQUENCE</scope>
    <source>
        <strain evidence="1 3">CCMP2712</strain>
    </source>
</reference>
<dbReference type="RefSeq" id="XP_005818561.1">
    <property type="nucleotide sequence ID" value="XM_005818504.1"/>
</dbReference>
<reference evidence="3" key="2">
    <citation type="submission" date="2012-11" db="EMBL/GenBank/DDBJ databases">
        <authorList>
            <person name="Kuo A."/>
            <person name="Curtis B.A."/>
            <person name="Tanifuji G."/>
            <person name="Burki F."/>
            <person name="Gruber A."/>
            <person name="Irimia M."/>
            <person name="Maruyama S."/>
            <person name="Arias M.C."/>
            <person name="Ball S.G."/>
            <person name="Gile G.H."/>
            <person name="Hirakawa Y."/>
            <person name="Hopkins J.F."/>
            <person name="Rensing S.A."/>
            <person name="Schmutz J."/>
            <person name="Symeonidi A."/>
            <person name="Elias M."/>
            <person name="Eveleigh R.J."/>
            <person name="Herman E.K."/>
            <person name="Klute M.J."/>
            <person name="Nakayama T."/>
            <person name="Obornik M."/>
            <person name="Reyes-Prieto A."/>
            <person name="Armbrust E.V."/>
            <person name="Aves S.J."/>
            <person name="Beiko R.G."/>
            <person name="Coutinho P."/>
            <person name="Dacks J.B."/>
            <person name="Durnford D.G."/>
            <person name="Fast N.M."/>
            <person name="Green B.R."/>
            <person name="Grisdale C."/>
            <person name="Hempe F."/>
            <person name="Henrissat B."/>
            <person name="Hoppner M.P."/>
            <person name="Ishida K.-I."/>
            <person name="Kim E."/>
            <person name="Koreny L."/>
            <person name="Kroth P.G."/>
            <person name="Liu Y."/>
            <person name="Malik S.-B."/>
            <person name="Maier U.G."/>
            <person name="McRose D."/>
            <person name="Mock T."/>
            <person name="Neilson J.A."/>
            <person name="Onodera N.T."/>
            <person name="Poole A.M."/>
            <person name="Pritham E.J."/>
            <person name="Richards T.A."/>
            <person name="Rocap G."/>
            <person name="Roy S.W."/>
            <person name="Sarai C."/>
            <person name="Schaack S."/>
            <person name="Shirato S."/>
            <person name="Slamovits C.H."/>
            <person name="Spencer D.F."/>
            <person name="Suzuki S."/>
            <person name="Worden A.Z."/>
            <person name="Zauner S."/>
            <person name="Barry K."/>
            <person name="Bell C."/>
            <person name="Bharti A.K."/>
            <person name="Crow J.A."/>
            <person name="Grimwood J."/>
            <person name="Kramer R."/>
            <person name="Lindquist E."/>
            <person name="Lucas S."/>
            <person name="Salamov A."/>
            <person name="McFadden G.I."/>
            <person name="Lane C.E."/>
            <person name="Keeling P.J."/>
            <person name="Gray M.W."/>
            <person name="Grigoriev I.V."/>
            <person name="Archibald J.M."/>
        </authorList>
    </citation>
    <scope>NUCLEOTIDE SEQUENCE</scope>
    <source>
        <strain evidence="3">CCMP2712</strain>
    </source>
</reference>
<gene>
    <name evidence="1" type="ORF">GUITHDRAFT_156544</name>
</gene>
<dbReference type="HOGENOM" id="CLU_2781286_0_0_1"/>
<accession>L1I5R1</accession>
<protein>
    <submittedName>
        <fullName evidence="1 2">Uncharacterized protein</fullName>
    </submittedName>
</protein>
<reference evidence="2" key="3">
    <citation type="submission" date="2016-03" db="UniProtKB">
        <authorList>
            <consortium name="EnsemblProtists"/>
        </authorList>
    </citation>
    <scope>IDENTIFICATION</scope>
</reference>
<organism evidence="1">
    <name type="scientific">Guillardia theta (strain CCMP2712)</name>
    <name type="common">Cryptophyte</name>
    <dbReference type="NCBI Taxonomy" id="905079"/>
    <lineage>
        <taxon>Eukaryota</taxon>
        <taxon>Cryptophyceae</taxon>
        <taxon>Pyrenomonadales</taxon>
        <taxon>Geminigeraceae</taxon>
        <taxon>Guillardia</taxon>
    </lineage>
</organism>
<evidence type="ECO:0000313" key="3">
    <source>
        <dbReference type="Proteomes" id="UP000011087"/>
    </source>
</evidence>
<keyword evidence="3" id="KW-1185">Reference proteome</keyword>
<dbReference type="GeneID" id="17288304"/>
<dbReference type="EnsemblProtists" id="EKX31581">
    <property type="protein sequence ID" value="EKX31581"/>
    <property type="gene ID" value="GUITHDRAFT_156544"/>
</dbReference>
<dbReference type="Proteomes" id="UP000011087">
    <property type="component" value="Unassembled WGS sequence"/>
</dbReference>
<name>L1I5R1_GUITC</name>
<dbReference type="PaxDb" id="55529-EKX31581"/>
<proteinExistence type="predicted"/>
<evidence type="ECO:0000313" key="1">
    <source>
        <dbReference type="EMBL" id="EKX31581.1"/>
    </source>
</evidence>
<dbReference type="KEGG" id="gtt:GUITHDRAFT_156544"/>
<sequence>MLFAKGLKIVNGQMLLEGFSEGSMGADIHPYPEGEESGLMDVSQANTKFFQAPAAGPYEYDLAKIQQFV</sequence>
<evidence type="ECO:0000313" key="2">
    <source>
        <dbReference type="EnsemblProtists" id="EKX31581"/>
    </source>
</evidence>